<comment type="caution">
    <text evidence="2">The sequence shown here is derived from an EMBL/GenBank/DDBJ whole genome shotgun (WGS) entry which is preliminary data.</text>
</comment>
<dbReference type="EMBL" id="BMXL01000012">
    <property type="protein sequence ID" value="GHD27238.1"/>
    <property type="molecule type" value="Genomic_DNA"/>
</dbReference>
<feature type="compositionally biased region" description="Acidic residues" evidence="1">
    <location>
        <begin position="174"/>
        <end position="186"/>
    </location>
</feature>
<evidence type="ECO:0000313" key="3">
    <source>
        <dbReference type="Proteomes" id="UP000654947"/>
    </source>
</evidence>
<dbReference type="RefSeq" id="WP_017576373.1">
    <property type="nucleotide sequence ID" value="NZ_BMXL01000012.1"/>
</dbReference>
<proteinExistence type="predicted"/>
<sequence length="198" mass="21780">MTVSAETGRDLPGLAGRALNAFAESASRTRDRDALMDSAFAALFDLYRASNPAQRQSPAGRGFTADLAELLAGGNNPDRLGLYVVRSQTAAENGRHEGYRPACWRRSMLQILGDEFVPWSAVLRPRDIDAIARIDEALAEVAAEAGISTEQEVPSWVPRSHWWWWEPIRLRAEEEADPPLEDEGPDVDAVPEGTRPEG</sequence>
<reference evidence="2 3" key="1">
    <citation type="journal article" date="2014" name="Int. J. Syst. Evol. Microbiol.">
        <title>Complete genome sequence of Corynebacterium casei LMG S-19264T (=DSM 44701T), isolated from a smear-ripened cheese.</title>
        <authorList>
            <consortium name="US DOE Joint Genome Institute (JGI-PGF)"/>
            <person name="Walter F."/>
            <person name="Albersmeier A."/>
            <person name="Kalinowski J."/>
            <person name="Ruckert C."/>
        </authorList>
    </citation>
    <scope>NUCLEOTIDE SEQUENCE [LARGE SCALE GENOMIC DNA]</scope>
    <source>
        <strain evidence="2 3">KCTC 19473</strain>
    </source>
</reference>
<feature type="region of interest" description="Disordered" evidence="1">
    <location>
        <begin position="174"/>
        <end position="198"/>
    </location>
</feature>
<evidence type="ECO:0000256" key="1">
    <source>
        <dbReference type="SAM" id="MobiDB-lite"/>
    </source>
</evidence>
<keyword evidence="3" id="KW-1185">Reference proteome</keyword>
<dbReference type="Proteomes" id="UP000654947">
    <property type="component" value="Unassembled WGS sequence"/>
</dbReference>
<dbReference type="AlphaFoldDB" id="A0A918XEI6"/>
<accession>A0A918XEI6</accession>
<name>A0A918XEI6_9ACTN</name>
<protein>
    <submittedName>
        <fullName evidence="2">Uncharacterized protein</fullName>
    </submittedName>
</protein>
<organism evidence="2 3">
    <name type="scientific">Nocardiopsis kunsanensis</name>
    <dbReference type="NCBI Taxonomy" id="141693"/>
    <lineage>
        <taxon>Bacteria</taxon>
        <taxon>Bacillati</taxon>
        <taxon>Actinomycetota</taxon>
        <taxon>Actinomycetes</taxon>
        <taxon>Streptosporangiales</taxon>
        <taxon>Nocardiopsidaceae</taxon>
        <taxon>Nocardiopsis</taxon>
    </lineage>
</organism>
<evidence type="ECO:0000313" key="2">
    <source>
        <dbReference type="EMBL" id="GHD27238.1"/>
    </source>
</evidence>
<gene>
    <name evidence="2" type="ORF">GCM10007147_26140</name>
</gene>